<protein>
    <submittedName>
        <fullName evidence="3">Uncharacterized protein</fullName>
    </submittedName>
</protein>
<name>A0A8H6CJK2_9LECA</name>
<evidence type="ECO:0000313" key="3">
    <source>
        <dbReference type="EMBL" id="KAF6224637.1"/>
    </source>
</evidence>
<dbReference type="AlphaFoldDB" id="A0A8H6CJK2"/>
<evidence type="ECO:0000256" key="1">
    <source>
        <dbReference type="SAM" id="MobiDB-lite"/>
    </source>
</evidence>
<feature type="signal peptide" evidence="2">
    <location>
        <begin position="1"/>
        <end position="19"/>
    </location>
</feature>
<feature type="region of interest" description="Disordered" evidence="1">
    <location>
        <begin position="21"/>
        <end position="60"/>
    </location>
</feature>
<accession>A0A8H6CJK2</accession>
<feature type="compositionally biased region" description="Polar residues" evidence="1">
    <location>
        <begin position="36"/>
        <end position="60"/>
    </location>
</feature>
<organism evidence="3 4">
    <name type="scientific">Letharia columbiana</name>
    <dbReference type="NCBI Taxonomy" id="112416"/>
    <lineage>
        <taxon>Eukaryota</taxon>
        <taxon>Fungi</taxon>
        <taxon>Dikarya</taxon>
        <taxon>Ascomycota</taxon>
        <taxon>Pezizomycotina</taxon>
        <taxon>Lecanoromycetes</taxon>
        <taxon>OSLEUM clade</taxon>
        <taxon>Lecanoromycetidae</taxon>
        <taxon>Lecanorales</taxon>
        <taxon>Lecanorineae</taxon>
        <taxon>Parmeliaceae</taxon>
        <taxon>Letharia</taxon>
    </lineage>
</organism>
<reference evidence="3 4" key="1">
    <citation type="journal article" date="2020" name="Genomics">
        <title>Complete, high-quality genomes from long-read metagenomic sequencing of two wolf lichen thalli reveals enigmatic genome architecture.</title>
        <authorList>
            <person name="McKenzie S.K."/>
            <person name="Walston R.F."/>
            <person name="Allen J.L."/>
        </authorList>
    </citation>
    <scope>NUCLEOTIDE SEQUENCE [LARGE SCALE GENOMIC DNA]</scope>
    <source>
        <strain evidence="3">WasteWater2</strain>
    </source>
</reference>
<dbReference type="RefSeq" id="XP_037158335.1">
    <property type="nucleotide sequence ID" value="XM_037314809.1"/>
</dbReference>
<sequence>MLVLNIALLALSALPTALTKAPPHHLTHPHTASSTFSTHPASSTFSTHPPATNATTPLTSTRPIAGTGCPTVTKTVAKTVGVCEEIRCLPVLVGGTTPVATSTFAVGCACPAATPTVTLSRCDLGCEGLTAWVYETAGGIRGGCRA</sequence>
<gene>
    <name evidence="3" type="ORF">HO173_012980</name>
</gene>
<keyword evidence="4" id="KW-1185">Reference proteome</keyword>
<feature type="chain" id="PRO_5034324327" evidence="2">
    <location>
        <begin position="20"/>
        <end position="146"/>
    </location>
</feature>
<comment type="caution">
    <text evidence="3">The sequence shown here is derived from an EMBL/GenBank/DDBJ whole genome shotgun (WGS) entry which is preliminary data.</text>
</comment>
<dbReference type="Proteomes" id="UP000578531">
    <property type="component" value="Unassembled WGS sequence"/>
</dbReference>
<proteinExistence type="predicted"/>
<evidence type="ECO:0000313" key="4">
    <source>
        <dbReference type="Proteomes" id="UP000578531"/>
    </source>
</evidence>
<dbReference type="GeneID" id="59294612"/>
<dbReference type="EMBL" id="JACCJC010000115">
    <property type="protein sequence ID" value="KAF6224637.1"/>
    <property type="molecule type" value="Genomic_DNA"/>
</dbReference>
<evidence type="ECO:0000256" key="2">
    <source>
        <dbReference type="SAM" id="SignalP"/>
    </source>
</evidence>
<keyword evidence="2" id="KW-0732">Signal</keyword>